<comment type="caution">
    <text evidence="2">The sequence shown here is derived from an EMBL/GenBank/DDBJ whole genome shotgun (WGS) entry which is preliminary data.</text>
</comment>
<proteinExistence type="predicted"/>
<evidence type="ECO:0000256" key="1">
    <source>
        <dbReference type="SAM" id="Phobius"/>
    </source>
</evidence>
<dbReference type="AlphaFoldDB" id="A0A5C7J2S4"/>
<reference evidence="2 3" key="1">
    <citation type="submission" date="2018-09" db="EMBL/GenBank/DDBJ databases">
        <title>Metagenome Assembled Genomes from an Advanced Water Purification Facility.</title>
        <authorList>
            <person name="Stamps B.W."/>
            <person name="Spear J.R."/>
        </authorList>
    </citation>
    <scope>NUCLEOTIDE SEQUENCE [LARGE SCALE GENOMIC DNA]</scope>
    <source>
        <strain evidence="2">Bin_63_2</strain>
    </source>
</reference>
<sequence>MIFVIISCILAFATYEKFSEWIKEKAWDGDDESNSQKIAKNKYFILKKYFRLSLFVCLTSGLLGTFIPSTNAAVAMYLVPKLSDSKLMQNLPDYLQTYIQKEIKVTSDKDD</sequence>
<keyword evidence="1" id="KW-1133">Transmembrane helix</keyword>
<name>A0A5C7J2S4_9BACT</name>
<accession>A0A5C7J2S4</accession>
<evidence type="ECO:0000313" key="2">
    <source>
        <dbReference type="EMBL" id="TXG75807.1"/>
    </source>
</evidence>
<feature type="transmembrane region" description="Helical" evidence="1">
    <location>
        <begin position="52"/>
        <end position="79"/>
    </location>
</feature>
<gene>
    <name evidence="2" type="ORF">E6Q11_06600</name>
</gene>
<dbReference type="Proteomes" id="UP000321026">
    <property type="component" value="Unassembled WGS sequence"/>
</dbReference>
<protein>
    <submittedName>
        <fullName evidence="2">Uncharacterized protein</fullName>
    </submittedName>
</protein>
<organism evidence="2 3">
    <name type="scientific">Candidatus Dojkabacteria bacterium</name>
    <dbReference type="NCBI Taxonomy" id="2099670"/>
    <lineage>
        <taxon>Bacteria</taxon>
        <taxon>Candidatus Dojkabacteria</taxon>
    </lineage>
</organism>
<dbReference type="EMBL" id="SSDS01000104">
    <property type="protein sequence ID" value="TXG75807.1"/>
    <property type="molecule type" value="Genomic_DNA"/>
</dbReference>
<keyword evidence="1" id="KW-0812">Transmembrane</keyword>
<evidence type="ECO:0000313" key="3">
    <source>
        <dbReference type="Proteomes" id="UP000321026"/>
    </source>
</evidence>
<keyword evidence="1" id="KW-0472">Membrane</keyword>